<dbReference type="Proteomes" id="UP000319322">
    <property type="component" value="Unassembled WGS sequence"/>
</dbReference>
<dbReference type="AlphaFoldDB" id="A0A553UQC0"/>
<reference evidence="2 3" key="3">
    <citation type="submission" date="2019-07" db="EMBL/GenBank/DDBJ databases">
        <authorList>
            <person name="Papic B."/>
        </authorList>
    </citation>
    <scope>NUCLEOTIDE SEQUENCE [LARGE SCALE GENOMIC DNA]</scope>
    <source>
        <strain evidence="2 3">L8b</strain>
    </source>
</reference>
<protein>
    <recommendedName>
        <fullName evidence="1">5-oxoprolinase subunit A</fullName>
        <shortName evidence="1">5-OPase subunit A</shortName>
        <ecNumber evidence="1">3.5.2.9</ecNumber>
    </recommendedName>
    <alternativeName>
        <fullName evidence="1">5-oxoprolinase (ATP-hydrolyzing) subunit A</fullName>
    </alternativeName>
</protein>
<gene>
    <name evidence="1 2" type="primary">pxpA</name>
    <name evidence="2" type="ORF">FNE76_05850</name>
</gene>
<dbReference type="Gene3D" id="3.20.20.370">
    <property type="entry name" value="Glycoside hydrolase/deacetylase"/>
    <property type="match status" value="1"/>
</dbReference>
<dbReference type="RefSeq" id="WP_143928420.1">
    <property type="nucleotide sequence ID" value="NZ_VKGC01000015.1"/>
</dbReference>
<name>A0A553UQC0_9HELI</name>
<proteinExistence type="inferred from homology"/>
<dbReference type="HAMAP" id="MF_00691">
    <property type="entry name" value="PxpA"/>
    <property type="match status" value="1"/>
</dbReference>
<dbReference type="NCBIfam" id="NF003814">
    <property type="entry name" value="PRK05406.1-3"/>
    <property type="match status" value="1"/>
</dbReference>
<accession>A0A553UQC0</accession>
<dbReference type="PANTHER" id="PTHR30292">
    <property type="entry name" value="UNCHARACTERIZED PROTEIN YBGL-RELATED"/>
    <property type="match status" value="1"/>
</dbReference>
<keyword evidence="3" id="KW-1185">Reference proteome</keyword>
<organism evidence="2 3">
    <name type="scientific">Helicobacter mehlei</name>
    <dbReference type="NCBI Taxonomy" id="2316080"/>
    <lineage>
        <taxon>Bacteria</taxon>
        <taxon>Pseudomonadati</taxon>
        <taxon>Campylobacterota</taxon>
        <taxon>Epsilonproteobacteria</taxon>
        <taxon>Campylobacterales</taxon>
        <taxon>Helicobacteraceae</taxon>
        <taxon>Helicobacter</taxon>
    </lineage>
</organism>
<evidence type="ECO:0000313" key="3">
    <source>
        <dbReference type="Proteomes" id="UP000319322"/>
    </source>
</evidence>
<dbReference type="InterPro" id="IPR011330">
    <property type="entry name" value="Glyco_hydro/deAcase_b/a-brl"/>
</dbReference>
<dbReference type="InterPro" id="IPR005501">
    <property type="entry name" value="LamB/YcsF/PxpA-like"/>
</dbReference>
<dbReference type="EC" id="3.5.2.9" evidence="1"/>
<reference evidence="3" key="1">
    <citation type="submission" date="2019-07" db="EMBL/GenBank/DDBJ databases">
        <title>Helicobacter labacensis sp. nov., Helicobacter mehlei sp. nov. and Helicobacter vulpis sp. nov., isolated from gastric mucosa of red fox (Vulpis vulpis).</title>
        <authorList>
            <person name="Papic B."/>
        </authorList>
    </citation>
    <scope>NUCLEOTIDE SEQUENCE [LARGE SCALE GENOMIC DNA]</scope>
    <source>
        <strain evidence="3">L8b</strain>
    </source>
</reference>
<dbReference type="EMBL" id="VKGC01000015">
    <property type="protein sequence ID" value="TSA82382.1"/>
    <property type="molecule type" value="Genomic_DNA"/>
</dbReference>
<dbReference type="PANTHER" id="PTHR30292:SF0">
    <property type="entry name" value="5-OXOPROLINASE SUBUNIT A"/>
    <property type="match status" value="1"/>
</dbReference>
<comment type="similarity">
    <text evidence="1">Belongs to the LamB/PxpA family.</text>
</comment>
<reference evidence="2 3" key="2">
    <citation type="submission" date="2019-07" db="EMBL/GenBank/DDBJ databases">
        <title>Helicobacter labacensis sp. nov., Helicobacter mehlei sp. nov. and Helicobacter vulpis sp. nov., isolated from gastric mucosa of red fox (Vulpis vulpis).</title>
        <authorList>
            <person name="Kusar D."/>
            <person name="Gruntar I."/>
            <person name="Pate M."/>
            <person name="Zajc U."/>
            <person name="Ocepek M."/>
        </authorList>
    </citation>
    <scope>NUCLEOTIDE SEQUENCE [LARGE SCALE GENOMIC DNA]</scope>
    <source>
        <strain evidence="2 3">L8b</strain>
    </source>
</reference>
<comment type="caution">
    <text evidence="2">The sequence shown here is derived from an EMBL/GenBank/DDBJ whole genome shotgun (WGS) entry which is preliminary data.</text>
</comment>
<dbReference type="NCBIfam" id="NF003816">
    <property type="entry name" value="PRK05406.1-5"/>
    <property type="match status" value="1"/>
</dbReference>
<keyword evidence="1" id="KW-0547">Nucleotide-binding</keyword>
<keyword evidence="1" id="KW-0067">ATP-binding</keyword>
<comment type="function">
    <text evidence="1">Catalyzes the cleavage of 5-oxoproline to form L-glutamate coupled to the hydrolysis of ATP to ADP and inorganic phosphate.</text>
</comment>
<dbReference type="GO" id="GO:0005975">
    <property type="term" value="P:carbohydrate metabolic process"/>
    <property type="evidence" value="ECO:0007669"/>
    <property type="project" value="InterPro"/>
</dbReference>
<keyword evidence="1 2" id="KW-0378">Hydrolase</keyword>
<sequence length="259" mass="28042">MECVDLNSDIGEGFGVYKMGDDEAILECVSSANVACGWHAGDALIMEGVVQSARALGVGLGAHVGYPDLLGFGRRKMEISPKEARCYTLYQIGALEAFAKSYGSTLQHVKLHGSFYHQATNDPNLARAILQGVADYNPNLIVLTLSQSLMAIEGQKMGLKVAEEAFIDRHYQANGQLVPRSHPQALISDVNCALERALKMITDCKVSTLEGVEIDIKAHSLCIHGDHPKALEFAKQVRTGLKKHGIAIQPLRSILGLPH</sequence>
<evidence type="ECO:0000313" key="2">
    <source>
        <dbReference type="EMBL" id="TSA82382.1"/>
    </source>
</evidence>
<comment type="catalytic activity">
    <reaction evidence="1">
        <text>5-oxo-L-proline + ATP + 2 H2O = L-glutamate + ADP + phosphate + H(+)</text>
        <dbReference type="Rhea" id="RHEA:10348"/>
        <dbReference type="ChEBI" id="CHEBI:15377"/>
        <dbReference type="ChEBI" id="CHEBI:15378"/>
        <dbReference type="ChEBI" id="CHEBI:29985"/>
        <dbReference type="ChEBI" id="CHEBI:30616"/>
        <dbReference type="ChEBI" id="CHEBI:43474"/>
        <dbReference type="ChEBI" id="CHEBI:58402"/>
        <dbReference type="ChEBI" id="CHEBI:456216"/>
        <dbReference type="EC" id="3.5.2.9"/>
    </reaction>
</comment>
<dbReference type="GO" id="GO:0005524">
    <property type="term" value="F:ATP binding"/>
    <property type="evidence" value="ECO:0007669"/>
    <property type="project" value="UniProtKB-UniRule"/>
</dbReference>
<dbReference type="GO" id="GO:0017168">
    <property type="term" value="F:5-oxoprolinase (ATP-hydrolyzing) activity"/>
    <property type="evidence" value="ECO:0007669"/>
    <property type="project" value="UniProtKB-UniRule"/>
</dbReference>
<dbReference type="SUPFAM" id="SSF88713">
    <property type="entry name" value="Glycoside hydrolase/deacetylase"/>
    <property type="match status" value="1"/>
</dbReference>
<comment type="subunit">
    <text evidence="1">Forms a complex composed of PxpA, PxpB and PxpC.</text>
</comment>
<evidence type="ECO:0000256" key="1">
    <source>
        <dbReference type="HAMAP-Rule" id="MF_00691"/>
    </source>
</evidence>
<dbReference type="CDD" id="cd10787">
    <property type="entry name" value="LamB_YcsF_like"/>
    <property type="match status" value="1"/>
</dbReference>
<dbReference type="Pfam" id="PF03746">
    <property type="entry name" value="LamB_YcsF"/>
    <property type="match status" value="1"/>
</dbReference>